<dbReference type="InterPro" id="IPR045784">
    <property type="entry name" value="Radical_SAM_N2"/>
</dbReference>
<dbReference type="Pfam" id="PF19864">
    <property type="entry name" value="Radical_SAM_N2"/>
    <property type="match status" value="1"/>
</dbReference>
<accession>F2NLD2</accession>
<dbReference type="InterPro" id="IPR023404">
    <property type="entry name" value="rSAM_horseshoe"/>
</dbReference>
<dbReference type="Proteomes" id="UP000007030">
    <property type="component" value="Chromosome"/>
</dbReference>
<name>F2NLD2_MARHT</name>
<reference evidence="2 3" key="1">
    <citation type="journal article" date="2012" name="Stand. Genomic Sci.">
        <title>Complete genome sequence of the aerobic, heterotroph Marinithermus hydrothermalis type strain (T1(T)) from a deep-sea hydrothermal vent chimney.</title>
        <authorList>
            <person name="Copeland A."/>
            <person name="Gu W."/>
            <person name="Yasawong M."/>
            <person name="Lapidus A."/>
            <person name="Lucas S."/>
            <person name="Deshpande S."/>
            <person name="Pagani I."/>
            <person name="Tapia R."/>
            <person name="Cheng J.F."/>
            <person name="Goodwin L.A."/>
            <person name="Pitluck S."/>
            <person name="Liolios K."/>
            <person name="Ivanova N."/>
            <person name="Mavromatis K."/>
            <person name="Mikhailova N."/>
            <person name="Pati A."/>
            <person name="Chen A."/>
            <person name="Palaniappan K."/>
            <person name="Land M."/>
            <person name="Pan C."/>
            <person name="Brambilla E.M."/>
            <person name="Rohde M."/>
            <person name="Tindall B.J."/>
            <person name="Sikorski J."/>
            <person name="Goker M."/>
            <person name="Detter J.C."/>
            <person name="Bristow J."/>
            <person name="Eisen J.A."/>
            <person name="Markowitz V."/>
            <person name="Hugenholtz P."/>
            <person name="Kyrpides N.C."/>
            <person name="Klenk H.P."/>
            <person name="Woyke T."/>
        </authorList>
    </citation>
    <scope>NUCLEOTIDE SEQUENCE [LARGE SCALE GENOMIC DNA]</scope>
    <source>
        <strain evidence="3">DSM 14884 / JCM 11576 / T1</strain>
    </source>
</reference>
<dbReference type="PANTHER" id="PTHR42731:SF5">
    <property type="entry name" value="RADICAL SAM DOMAIN PROTEIN"/>
    <property type="match status" value="1"/>
</dbReference>
<dbReference type="AlphaFoldDB" id="F2NLD2"/>
<dbReference type="SFLD" id="SFLDG01082">
    <property type="entry name" value="B12-binding_domain_containing"/>
    <property type="match status" value="1"/>
</dbReference>
<dbReference type="PANTHER" id="PTHR42731">
    <property type="entry name" value="SLL1084 PROTEIN"/>
    <property type="match status" value="1"/>
</dbReference>
<dbReference type="EMBL" id="CP002630">
    <property type="protein sequence ID" value="AEB11751.1"/>
    <property type="molecule type" value="Genomic_DNA"/>
</dbReference>
<dbReference type="eggNOG" id="COG1032">
    <property type="taxonomic scope" value="Bacteria"/>
</dbReference>
<dbReference type="InterPro" id="IPR007197">
    <property type="entry name" value="rSAM"/>
</dbReference>
<dbReference type="GO" id="GO:0003824">
    <property type="term" value="F:catalytic activity"/>
    <property type="evidence" value="ECO:0007669"/>
    <property type="project" value="InterPro"/>
</dbReference>
<dbReference type="KEGG" id="mhd:Marky_1008"/>
<evidence type="ECO:0000313" key="3">
    <source>
        <dbReference type="Proteomes" id="UP000007030"/>
    </source>
</evidence>
<dbReference type="SFLD" id="SFLDS00029">
    <property type="entry name" value="Radical_SAM"/>
    <property type="match status" value="1"/>
</dbReference>
<dbReference type="PROSITE" id="PS51918">
    <property type="entry name" value="RADICAL_SAM"/>
    <property type="match status" value="1"/>
</dbReference>
<dbReference type="InterPro" id="IPR006638">
    <property type="entry name" value="Elp3/MiaA/NifB-like_rSAM"/>
</dbReference>
<dbReference type="Gene3D" id="3.80.30.20">
    <property type="entry name" value="tm_1862 like domain"/>
    <property type="match status" value="1"/>
</dbReference>
<evidence type="ECO:0000313" key="2">
    <source>
        <dbReference type="EMBL" id="AEB11751.1"/>
    </source>
</evidence>
<proteinExistence type="predicted"/>
<organism evidence="2 3">
    <name type="scientific">Marinithermus hydrothermalis (strain DSM 14884 / JCM 11576 / T1)</name>
    <dbReference type="NCBI Taxonomy" id="869210"/>
    <lineage>
        <taxon>Bacteria</taxon>
        <taxon>Thermotogati</taxon>
        <taxon>Deinococcota</taxon>
        <taxon>Deinococci</taxon>
        <taxon>Thermales</taxon>
        <taxon>Thermaceae</taxon>
        <taxon>Marinithermus</taxon>
    </lineage>
</organism>
<dbReference type="OrthoDB" id="9806827at2"/>
<feature type="domain" description="Radical SAM core" evidence="1">
    <location>
        <begin position="214"/>
        <end position="430"/>
    </location>
</feature>
<dbReference type="STRING" id="869210.Marky_1008"/>
<gene>
    <name evidence="2" type="ordered locus">Marky_1008</name>
</gene>
<dbReference type="SUPFAM" id="SSF102114">
    <property type="entry name" value="Radical SAM enzymes"/>
    <property type="match status" value="1"/>
</dbReference>
<protein>
    <submittedName>
        <fullName evidence="2">Radical SAM domain protein</fullName>
    </submittedName>
</protein>
<dbReference type="HOGENOM" id="CLU_011543_3_3_0"/>
<dbReference type="CDD" id="cd01335">
    <property type="entry name" value="Radical_SAM"/>
    <property type="match status" value="1"/>
</dbReference>
<sequence length="500" mass="56586">MNERLRKRIKERLEAERGTIYKDAPVRVTLAYPNTYAVAMASLGFQVVYRMFNAEPEFACERAFLEDAEYVRKGELPTYESGRRAGDCHIFGISVAFELDLVNIVRLLEAAGLEPFRDRRDAQDPVVIIGGPLTSSNPHPLRPFADVILIGDGEETVPALAEAWRNASSKTEFLDLIEGLPGVFLPDREERDPRWATARVDCLPVYSQIITPNTELPSMFLIEVERGCPRPCTFCLARVMYGPTRNADPERVLAVVPDGVEKVGLIGAALSDYPHVKYVGHKLLERGVKLAVSSIRADRVDHELAWILKEGGLRTFTIAADGPSQRLRELLKKQIKLEHLYKAARIARDLKFKGLKLYQMIGLPTETDDDITEMIEFTKELAEITPVALGISPFVPKRHTPHFNDRFAGIRVIEARLKRIQKELRKLRPRVEVRNTSAKWAWIEAVIARGGPEVGRAAYLLKDRESFSAWKTALREVGWHDPRTLPDPPEETERLELRVV</sequence>
<evidence type="ECO:0000259" key="1">
    <source>
        <dbReference type="PROSITE" id="PS51918"/>
    </source>
</evidence>
<dbReference type="GO" id="GO:0051536">
    <property type="term" value="F:iron-sulfur cluster binding"/>
    <property type="evidence" value="ECO:0007669"/>
    <property type="project" value="InterPro"/>
</dbReference>
<dbReference type="Gene3D" id="3.40.50.280">
    <property type="entry name" value="Cobalamin-binding domain"/>
    <property type="match status" value="1"/>
</dbReference>
<dbReference type="Pfam" id="PF04055">
    <property type="entry name" value="Radical_SAM"/>
    <property type="match status" value="1"/>
</dbReference>
<keyword evidence="3" id="KW-1185">Reference proteome</keyword>
<dbReference type="SMART" id="SM00729">
    <property type="entry name" value="Elp3"/>
    <property type="match status" value="1"/>
</dbReference>
<dbReference type="RefSeq" id="WP_013703799.1">
    <property type="nucleotide sequence ID" value="NC_015387.1"/>
</dbReference>
<dbReference type="InterPro" id="IPR058240">
    <property type="entry name" value="rSAM_sf"/>
</dbReference>